<dbReference type="GO" id="GO:0003723">
    <property type="term" value="F:RNA binding"/>
    <property type="evidence" value="ECO:0007669"/>
    <property type="project" value="InterPro"/>
</dbReference>
<keyword evidence="2 6" id="KW-0489">Methyltransferase</keyword>
<keyword evidence="5 6" id="KW-0819">tRNA processing</keyword>
<proteinExistence type="inferred from homology"/>
<feature type="binding site" evidence="6 7">
    <location>
        <position position="126"/>
    </location>
    <ligand>
        <name>S-adenosyl-L-methionine</name>
        <dbReference type="ChEBI" id="CHEBI:59789"/>
    </ligand>
</feature>
<dbReference type="InterPro" id="IPR016914">
    <property type="entry name" value="TrmL"/>
</dbReference>
<comment type="similarity">
    <text evidence="6">Belongs to the class IV-like SAM-binding methyltransferase superfamily. RNA methyltransferase TrmH family. TrmL subfamily.</text>
</comment>
<dbReference type="AlphaFoldDB" id="A0A1M6MX83"/>
<feature type="binding site" evidence="6 7">
    <location>
        <position position="156"/>
    </location>
    <ligand>
        <name>S-adenosyl-L-methionine</name>
        <dbReference type="ChEBI" id="CHEBI:59789"/>
    </ligand>
</feature>
<sequence>MPIQPDLCSRTGHEAGTLRDMNVEPQPLRILFHSPRIPNNTGATMRLSAVTGAELHLAGPLGFDMDDAKLRRAGVDYRDQATTFVHDCLDDAFASVMPARVFAFTSHGLTPHTDIAYRPGDVLLFGPEPTGLTPNVLADPRIAEKVRIPMRPGMRSLNLASAAAIAVYEAWRQLGYPGAGL</sequence>
<dbReference type="PANTHER" id="PTHR42971">
    <property type="entry name" value="TRNA (CYTIDINE(34)-2'-O)-METHYLTRANSFERASE"/>
    <property type="match status" value="1"/>
</dbReference>
<dbReference type="CDD" id="cd18094">
    <property type="entry name" value="SpoU-like_TrmL"/>
    <property type="match status" value="1"/>
</dbReference>
<feature type="binding site" evidence="6 7">
    <location>
        <position position="148"/>
    </location>
    <ligand>
        <name>S-adenosyl-L-methionine</name>
        <dbReference type="ChEBI" id="CHEBI:59789"/>
    </ligand>
</feature>
<protein>
    <recommendedName>
        <fullName evidence="6">Putative tRNA (cytidine(34)-2'-O)-methyltransferase</fullName>
        <ecNumber evidence="6">2.1.1.207</ecNumber>
    </recommendedName>
    <alternativeName>
        <fullName evidence="6">tRNA (cytidine/uridine-2'-O-)-methyltransferase</fullName>
    </alternativeName>
</protein>
<name>A0A1M6MX83_9ACTN</name>
<dbReference type="GO" id="GO:0141098">
    <property type="term" value="F:tRNA (cytidine(34)-2'-O)-methyltransferase activity"/>
    <property type="evidence" value="ECO:0007669"/>
    <property type="project" value="RHEA"/>
</dbReference>
<comment type="function">
    <text evidence="6">Could methylate the ribose at the nucleotide 34 wobble position in tRNA.</text>
</comment>
<comment type="subcellular location">
    <subcellularLocation>
        <location evidence="6">Cytoplasm</location>
    </subcellularLocation>
</comment>
<dbReference type="Proteomes" id="UP000184512">
    <property type="component" value="Unassembled WGS sequence"/>
</dbReference>
<evidence type="ECO:0000313" key="10">
    <source>
        <dbReference type="Proteomes" id="UP000184512"/>
    </source>
</evidence>
<dbReference type="SUPFAM" id="SSF75217">
    <property type="entry name" value="alpha/beta knot"/>
    <property type="match status" value="1"/>
</dbReference>
<dbReference type="GO" id="GO:0005737">
    <property type="term" value="C:cytoplasm"/>
    <property type="evidence" value="ECO:0007669"/>
    <property type="project" value="UniProtKB-SubCell"/>
</dbReference>
<dbReference type="STRING" id="1123357.SAMN02745244_03489"/>
<gene>
    <name evidence="9" type="ORF">SAMN02745244_03489</name>
</gene>
<evidence type="ECO:0000256" key="6">
    <source>
        <dbReference type="HAMAP-Rule" id="MF_01885"/>
    </source>
</evidence>
<comment type="caution">
    <text evidence="6">Lacks conserved residue(s) required for the propagation of feature annotation.</text>
</comment>
<dbReference type="PIRSF" id="PIRSF029256">
    <property type="entry name" value="SpoU_TrmH_prd"/>
    <property type="match status" value="1"/>
</dbReference>
<feature type="domain" description="tRNA/rRNA methyltransferase SpoU type" evidence="8">
    <location>
        <begin position="28"/>
        <end position="168"/>
    </location>
</feature>
<keyword evidence="10" id="KW-1185">Reference proteome</keyword>
<evidence type="ECO:0000256" key="4">
    <source>
        <dbReference type="ARBA" id="ARBA00022691"/>
    </source>
</evidence>
<dbReference type="HAMAP" id="MF_01885">
    <property type="entry name" value="tRNA_methyltr_TrmL"/>
    <property type="match status" value="1"/>
</dbReference>
<keyword evidence="1 6" id="KW-0963">Cytoplasm</keyword>
<evidence type="ECO:0000256" key="1">
    <source>
        <dbReference type="ARBA" id="ARBA00022490"/>
    </source>
</evidence>
<accession>A0A1M6MX83</accession>
<evidence type="ECO:0000256" key="5">
    <source>
        <dbReference type="ARBA" id="ARBA00022694"/>
    </source>
</evidence>
<evidence type="ECO:0000256" key="7">
    <source>
        <dbReference type="PIRSR" id="PIRSR029256-1"/>
    </source>
</evidence>
<keyword evidence="3 6" id="KW-0808">Transferase</keyword>
<dbReference type="Pfam" id="PF00588">
    <property type="entry name" value="SpoU_methylase"/>
    <property type="match status" value="1"/>
</dbReference>
<evidence type="ECO:0000259" key="8">
    <source>
        <dbReference type="Pfam" id="PF00588"/>
    </source>
</evidence>
<dbReference type="InterPro" id="IPR029026">
    <property type="entry name" value="tRNA_m1G_MTases_N"/>
</dbReference>
<evidence type="ECO:0000256" key="2">
    <source>
        <dbReference type="ARBA" id="ARBA00022603"/>
    </source>
</evidence>
<organism evidence="9 10">
    <name type="scientific">Tessaracoccus bendigoensis DSM 12906</name>
    <dbReference type="NCBI Taxonomy" id="1123357"/>
    <lineage>
        <taxon>Bacteria</taxon>
        <taxon>Bacillati</taxon>
        <taxon>Actinomycetota</taxon>
        <taxon>Actinomycetes</taxon>
        <taxon>Propionibacteriales</taxon>
        <taxon>Propionibacteriaceae</taxon>
        <taxon>Tessaracoccus</taxon>
    </lineage>
</organism>
<evidence type="ECO:0000313" key="9">
    <source>
        <dbReference type="EMBL" id="SHJ88087.1"/>
    </source>
</evidence>
<dbReference type="EMBL" id="FQZG01000098">
    <property type="protein sequence ID" value="SHJ88087.1"/>
    <property type="molecule type" value="Genomic_DNA"/>
</dbReference>
<dbReference type="GO" id="GO:0002130">
    <property type="term" value="P:wobble position ribose methylation"/>
    <property type="evidence" value="ECO:0007669"/>
    <property type="project" value="TreeGrafter"/>
</dbReference>
<reference evidence="9 10" key="1">
    <citation type="submission" date="2016-11" db="EMBL/GenBank/DDBJ databases">
        <authorList>
            <person name="Jaros S."/>
            <person name="Januszkiewicz K."/>
            <person name="Wedrychowicz H."/>
        </authorList>
    </citation>
    <scope>NUCLEOTIDE SEQUENCE [LARGE SCALE GENOMIC DNA]</scope>
    <source>
        <strain evidence="9 10">DSM 12906</strain>
    </source>
</reference>
<comment type="catalytic activity">
    <reaction evidence="6">
        <text>cytidine(34) in tRNA + S-adenosyl-L-methionine = 2'-O-methylcytidine(34) in tRNA + S-adenosyl-L-homocysteine + H(+)</text>
        <dbReference type="Rhea" id="RHEA:43084"/>
        <dbReference type="Rhea" id="RHEA-COMP:10331"/>
        <dbReference type="Rhea" id="RHEA-COMP:10332"/>
        <dbReference type="ChEBI" id="CHEBI:15378"/>
        <dbReference type="ChEBI" id="CHEBI:57856"/>
        <dbReference type="ChEBI" id="CHEBI:59789"/>
        <dbReference type="ChEBI" id="CHEBI:74495"/>
        <dbReference type="ChEBI" id="CHEBI:82748"/>
        <dbReference type="EC" id="2.1.1.207"/>
    </reaction>
</comment>
<comment type="catalytic activity">
    <reaction evidence="6">
        <text>5-carboxymethylaminomethyluridine(34) in tRNA(Leu) + S-adenosyl-L-methionine = 5-carboxymethylaminomethyl-2'-O-methyluridine(34) in tRNA(Leu) + S-adenosyl-L-homocysteine + H(+)</text>
        <dbReference type="Rhea" id="RHEA:43088"/>
        <dbReference type="Rhea" id="RHEA-COMP:10333"/>
        <dbReference type="Rhea" id="RHEA-COMP:10334"/>
        <dbReference type="ChEBI" id="CHEBI:15378"/>
        <dbReference type="ChEBI" id="CHEBI:57856"/>
        <dbReference type="ChEBI" id="CHEBI:59789"/>
        <dbReference type="ChEBI" id="CHEBI:74508"/>
        <dbReference type="ChEBI" id="CHEBI:74511"/>
        <dbReference type="EC" id="2.1.1.207"/>
    </reaction>
</comment>
<dbReference type="GO" id="GO:0141102">
    <property type="term" value="F:tRNA (5-carboxymethylaminomethyluridine(34)-2'-O)-methyltransferase activity"/>
    <property type="evidence" value="ECO:0007669"/>
    <property type="project" value="RHEA"/>
</dbReference>
<dbReference type="InterPro" id="IPR001537">
    <property type="entry name" value="SpoU_MeTrfase"/>
</dbReference>
<keyword evidence="4 6" id="KW-0949">S-adenosyl-L-methionine</keyword>
<evidence type="ECO:0000256" key="3">
    <source>
        <dbReference type="ARBA" id="ARBA00022679"/>
    </source>
</evidence>
<dbReference type="EC" id="2.1.1.207" evidence="6"/>
<dbReference type="Gene3D" id="3.40.1280.10">
    <property type="match status" value="1"/>
</dbReference>
<dbReference type="PANTHER" id="PTHR42971:SF1">
    <property type="entry name" value="TRNA (CYTIDINE(34)-2'-O)-METHYLTRANSFERASE"/>
    <property type="match status" value="1"/>
</dbReference>
<dbReference type="InterPro" id="IPR029028">
    <property type="entry name" value="Alpha/beta_knot_MTases"/>
</dbReference>